<dbReference type="OrthoDB" id="5997585at2"/>
<dbReference type="SUPFAM" id="SSF55729">
    <property type="entry name" value="Acyl-CoA N-acyltransferases (Nat)"/>
    <property type="match status" value="1"/>
</dbReference>
<protein>
    <submittedName>
        <fullName evidence="4">L-amino acid N-acyltransferase YncA</fullName>
    </submittedName>
</protein>
<dbReference type="EMBL" id="FSRL01000001">
    <property type="protein sequence ID" value="SIO20551.1"/>
    <property type="molecule type" value="Genomic_DNA"/>
</dbReference>
<sequence length="160" mass="17638">MIHIRPAATADARAIAEMLQEIVDAGGTTALTGRVTRNDIVEWMAVSPRAAWHVAEDDAGELLGFQWIDPMGEEPETCAEIATFARRGRTGLGIGSALFEATRKAARRLGYRWIRANIRADNTGGLAYYQSRGFEDYGRIEGYVMGDGTVVDKVLKRYDL</sequence>
<keyword evidence="1 4" id="KW-0808">Transferase</keyword>
<feature type="domain" description="N-acetyltransferase" evidence="3">
    <location>
        <begin position="2"/>
        <end position="160"/>
    </location>
</feature>
<dbReference type="AlphaFoldDB" id="A0A1N6HLA3"/>
<accession>A0A1N6HLA3</accession>
<dbReference type="PANTHER" id="PTHR43877">
    <property type="entry name" value="AMINOALKYLPHOSPHONATE N-ACETYLTRANSFERASE-RELATED-RELATED"/>
    <property type="match status" value="1"/>
</dbReference>
<dbReference type="CDD" id="cd04301">
    <property type="entry name" value="NAT_SF"/>
    <property type="match status" value="1"/>
</dbReference>
<keyword evidence="2 4" id="KW-0012">Acyltransferase</keyword>
<keyword evidence="5" id="KW-1185">Reference proteome</keyword>
<dbReference type="InterPro" id="IPR000182">
    <property type="entry name" value="GNAT_dom"/>
</dbReference>
<evidence type="ECO:0000256" key="2">
    <source>
        <dbReference type="ARBA" id="ARBA00023315"/>
    </source>
</evidence>
<organism evidence="4 5">
    <name type="scientific">Vannielia litorea</name>
    <dbReference type="NCBI Taxonomy" id="1217970"/>
    <lineage>
        <taxon>Bacteria</taxon>
        <taxon>Pseudomonadati</taxon>
        <taxon>Pseudomonadota</taxon>
        <taxon>Alphaproteobacteria</taxon>
        <taxon>Rhodobacterales</taxon>
        <taxon>Paracoccaceae</taxon>
        <taxon>Vannielia</taxon>
    </lineage>
</organism>
<reference evidence="5" key="1">
    <citation type="submission" date="2016-11" db="EMBL/GenBank/DDBJ databases">
        <authorList>
            <person name="Varghese N."/>
            <person name="Submissions S."/>
        </authorList>
    </citation>
    <scope>NUCLEOTIDE SEQUENCE [LARGE SCALE GENOMIC DNA]</scope>
    <source>
        <strain evidence="5">DSM 29440</strain>
    </source>
</reference>
<dbReference type="STRING" id="1217970.SAMN05444002_3484"/>
<dbReference type="InterPro" id="IPR050832">
    <property type="entry name" value="Bact_Acetyltransf"/>
</dbReference>
<dbReference type="Proteomes" id="UP000184932">
    <property type="component" value="Unassembled WGS sequence"/>
</dbReference>
<dbReference type="GO" id="GO:0016747">
    <property type="term" value="F:acyltransferase activity, transferring groups other than amino-acyl groups"/>
    <property type="evidence" value="ECO:0007669"/>
    <property type="project" value="InterPro"/>
</dbReference>
<evidence type="ECO:0000256" key="1">
    <source>
        <dbReference type="ARBA" id="ARBA00022679"/>
    </source>
</evidence>
<dbReference type="PROSITE" id="PS51186">
    <property type="entry name" value="GNAT"/>
    <property type="match status" value="1"/>
</dbReference>
<dbReference type="InterPro" id="IPR016181">
    <property type="entry name" value="Acyl_CoA_acyltransferase"/>
</dbReference>
<gene>
    <name evidence="4" type="ORF">SAMN05444002_3484</name>
</gene>
<dbReference type="Pfam" id="PF00583">
    <property type="entry name" value="Acetyltransf_1"/>
    <property type="match status" value="1"/>
</dbReference>
<dbReference type="Gene3D" id="3.40.630.30">
    <property type="match status" value="1"/>
</dbReference>
<evidence type="ECO:0000259" key="3">
    <source>
        <dbReference type="PROSITE" id="PS51186"/>
    </source>
</evidence>
<name>A0A1N6HLA3_9RHOB</name>
<dbReference type="RefSeq" id="WP_074257385.1">
    <property type="nucleotide sequence ID" value="NZ_FSRL01000001.1"/>
</dbReference>
<evidence type="ECO:0000313" key="5">
    <source>
        <dbReference type="Proteomes" id="UP000184932"/>
    </source>
</evidence>
<proteinExistence type="predicted"/>
<evidence type="ECO:0000313" key="4">
    <source>
        <dbReference type="EMBL" id="SIO20551.1"/>
    </source>
</evidence>